<dbReference type="OrthoDB" id="412981at2759"/>
<evidence type="ECO:0000313" key="2">
    <source>
        <dbReference type="Proteomes" id="UP000299102"/>
    </source>
</evidence>
<proteinExistence type="predicted"/>
<sequence>MVKFEVKAGHRVPFELQEAETSNGRHGTTANRCTKRMWRSCVRLPNLFVYRNDEVSPRGIAFRSTAVLVRRDIIHGGLEQPDFTDTRADVLDVVLCHQLSYSIHVEVLYDMDTQQLLLLITLGTTTHMTPARPPTHRTAWSAFKSALEELHIGKSFSCPEVVDLAAQRLTEKVQAAYSAVTTRLPAQTSRRWDLTPHIKLALQKKRKQKYCYAICTRQARILPTFGTSGAYPRDPYNKLDPPVAHLFRSIFRCRCLKPPWTDFGFRYEMVLWFLHRSGMGIAASHPEVCSKRWSPGQNPESVPLSTSSTQFLSSGRALPYGHQSSRSVICTDVKKDQLYVFSTGSPRHSWHSVERGGRRCSCQKFMLVYSKISSHLCRQSQWNPLKYLAQDREQVSCRTLDHIIEGPSHPCSGGAPLNVADS</sequence>
<name>A0A4C1SCE9_EUMVA</name>
<dbReference type="Proteomes" id="UP000299102">
    <property type="component" value="Unassembled WGS sequence"/>
</dbReference>
<organism evidence="1 2">
    <name type="scientific">Eumeta variegata</name>
    <name type="common">Bagworm moth</name>
    <name type="synonym">Eumeta japonica</name>
    <dbReference type="NCBI Taxonomy" id="151549"/>
    <lineage>
        <taxon>Eukaryota</taxon>
        <taxon>Metazoa</taxon>
        <taxon>Ecdysozoa</taxon>
        <taxon>Arthropoda</taxon>
        <taxon>Hexapoda</taxon>
        <taxon>Insecta</taxon>
        <taxon>Pterygota</taxon>
        <taxon>Neoptera</taxon>
        <taxon>Endopterygota</taxon>
        <taxon>Lepidoptera</taxon>
        <taxon>Glossata</taxon>
        <taxon>Ditrysia</taxon>
        <taxon>Tineoidea</taxon>
        <taxon>Psychidae</taxon>
        <taxon>Oiketicinae</taxon>
        <taxon>Eumeta</taxon>
    </lineage>
</organism>
<gene>
    <name evidence="1" type="ORF">EVAR_74202_1</name>
</gene>
<protein>
    <submittedName>
        <fullName evidence="1">Uncharacterized protein</fullName>
    </submittedName>
</protein>
<evidence type="ECO:0000313" key="1">
    <source>
        <dbReference type="EMBL" id="GBO99784.1"/>
    </source>
</evidence>
<accession>A0A4C1SCE9</accession>
<comment type="caution">
    <text evidence="1">The sequence shown here is derived from an EMBL/GenBank/DDBJ whole genome shotgun (WGS) entry which is preliminary data.</text>
</comment>
<reference evidence="1 2" key="1">
    <citation type="journal article" date="2019" name="Commun. Biol.">
        <title>The bagworm genome reveals a unique fibroin gene that provides high tensile strength.</title>
        <authorList>
            <person name="Kono N."/>
            <person name="Nakamura H."/>
            <person name="Ohtoshi R."/>
            <person name="Tomita M."/>
            <person name="Numata K."/>
            <person name="Arakawa K."/>
        </authorList>
    </citation>
    <scope>NUCLEOTIDE SEQUENCE [LARGE SCALE GENOMIC DNA]</scope>
</reference>
<keyword evidence="2" id="KW-1185">Reference proteome</keyword>
<dbReference type="AlphaFoldDB" id="A0A4C1SCE9"/>
<dbReference type="EMBL" id="BGZK01000004">
    <property type="protein sequence ID" value="GBO99784.1"/>
    <property type="molecule type" value="Genomic_DNA"/>
</dbReference>